<protein>
    <recommendedName>
        <fullName evidence="1">N-acetyltransferase domain-containing protein</fullName>
    </recommendedName>
</protein>
<dbReference type="SUPFAM" id="SSF55729">
    <property type="entry name" value="Acyl-CoA N-acyltransferases (Nat)"/>
    <property type="match status" value="1"/>
</dbReference>
<gene>
    <name evidence="2" type="ORF">COB13_16955</name>
</gene>
<comment type="caution">
    <text evidence="2">The sequence shown here is derived from an EMBL/GenBank/DDBJ whole genome shotgun (WGS) entry which is preliminary data.</text>
</comment>
<dbReference type="InterPro" id="IPR000182">
    <property type="entry name" value="GNAT_dom"/>
</dbReference>
<dbReference type="AlphaFoldDB" id="A0A2A4YRC9"/>
<reference evidence="2" key="2">
    <citation type="journal article" date="2018" name="ISME J.">
        <title>A dynamic microbial community with high functional redundancy inhabits the cold, oxic subseafloor aquifer.</title>
        <authorList>
            <person name="Tully B.J."/>
            <person name="Wheat C.G."/>
            <person name="Glazer B.T."/>
            <person name="Huber J.A."/>
        </authorList>
    </citation>
    <scope>NUCLEOTIDE SEQUENCE</scope>
    <source>
        <strain evidence="2">NORP83</strain>
    </source>
</reference>
<sequence>MIILPSLILGSFMYNLAKFEQRFGTRIDIRVAKAEDSQNIFDSQNKAFPTDPTNLSIDKIHDFTDQKEHTFIVGFFDDEFAGYVATHSKKYYPWVNGNSLVVADAYAGRGIGAFLLREAIFSSQKLVMRIFVEKNNYRAIRLYKKFGFLCIQCIPRHYENGDDALVMIKWTFLVNK</sequence>
<dbReference type="PROSITE" id="PS51186">
    <property type="entry name" value="GNAT"/>
    <property type="match status" value="1"/>
</dbReference>
<dbReference type="EMBL" id="NVUS01000037">
    <property type="protein sequence ID" value="PCI96857.1"/>
    <property type="molecule type" value="Genomic_DNA"/>
</dbReference>
<organism evidence="2">
    <name type="scientific">OCS116 cluster bacterium</name>
    <dbReference type="NCBI Taxonomy" id="2030921"/>
    <lineage>
        <taxon>Bacteria</taxon>
        <taxon>Pseudomonadati</taxon>
        <taxon>Pseudomonadota</taxon>
        <taxon>Alphaproteobacteria</taxon>
        <taxon>OCS116 cluster</taxon>
    </lineage>
</organism>
<feature type="domain" description="N-acetyltransferase" evidence="1">
    <location>
        <begin position="27"/>
        <end position="172"/>
    </location>
</feature>
<dbReference type="GO" id="GO:0016747">
    <property type="term" value="F:acyltransferase activity, transferring groups other than amino-acyl groups"/>
    <property type="evidence" value="ECO:0007669"/>
    <property type="project" value="InterPro"/>
</dbReference>
<proteinExistence type="predicted"/>
<dbReference type="InterPro" id="IPR016181">
    <property type="entry name" value="Acyl_CoA_acyltransferase"/>
</dbReference>
<evidence type="ECO:0000313" key="2">
    <source>
        <dbReference type="EMBL" id="PCI96857.1"/>
    </source>
</evidence>
<dbReference type="CDD" id="cd04301">
    <property type="entry name" value="NAT_SF"/>
    <property type="match status" value="1"/>
</dbReference>
<evidence type="ECO:0000259" key="1">
    <source>
        <dbReference type="PROSITE" id="PS51186"/>
    </source>
</evidence>
<name>A0A2A4YRC9_9PROT</name>
<dbReference type="Pfam" id="PF00583">
    <property type="entry name" value="Acetyltransf_1"/>
    <property type="match status" value="1"/>
</dbReference>
<reference key="1">
    <citation type="submission" date="2017-08" db="EMBL/GenBank/DDBJ databases">
        <title>A dynamic microbial community with high functional redundancy inhabits the cold, oxic subseafloor aquifer.</title>
        <authorList>
            <person name="Tully B.J."/>
            <person name="Wheat C.G."/>
            <person name="Glazer B.T."/>
            <person name="Huber J.A."/>
        </authorList>
    </citation>
    <scope>NUCLEOTIDE SEQUENCE [LARGE SCALE GENOMIC DNA]</scope>
</reference>
<accession>A0A2A4YRC9</accession>
<dbReference type="Gene3D" id="3.40.630.30">
    <property type="match status" value="1"/>
</dbReference>